<dbReference type="InterPro" id="IPR029787">
    <property type="entry name" value="Nucleotide_cyclase"/>
</dbReference>
<dbReference type="InterPro" id="IPR000160">
    <property type="entry name" value="GGDEF_dom"/>
</dbReference>
<dbReference type="PROSITE" id="PS50887">
    <property type="entry name" value="GGDEF"/>
    <property type="match status" value="1"/>
</dbReference>
<dbReference type="InterPro" id="IPR035919">
    <property type="entry name" value="EAL_sf"/>
</dbReference>
<dbReference type="CDD" id="cd00130">
    <property type="entry name" value="PAS"/>
    <property type="match status" value="1"/>
</dbReference>
<dbReference type="Pfam" id="PF13426">
    <property type="entry name" value="PAS_9"/>
    <property type="match status" value="1"/>
</dbReference>
<dbReference type="SUPFAM" id="SSF55785">
    <property type="entry name" value="PYP-like sensor domain (PAS domain)"/>
    <property type="match status" value="1"/>
</dbReference>
<gene>
    <name evidence="5" type="ORF">EJA12_13050</name>
</gene>
<evidence type="ECO:0000259" key="3">
    <source>
        <dbReference type="PROSITE" id="PS50883"/>
    </source>
</evidence>
<dbReference type="InterPro" id="IPR000700">
    <property type="entry name" value="PAS-assoc_C"/>
</dbReference>
<evidence type="ECO:0000259" key="1">
    <source>
        <dbReference type="PROSITE" id="PS50112"/>
    </source>
</evidence>
<dbReference type="SMART" id="SM00267">
    <property type="entry name" value="GGDEF"/>
    <property type="match status" value="1"/>
</dbReference>
<dbReference type="InterPro" id="IPR029016">
    <property type="entry name" value="GAF-like_dom_sf"/>
</dbReference>
<dbReference type="InterPro" id="IPR035965">
    <property type="entry name" value="PAS-like_dom_sf"/>
</dbReference>
<dbReference type="InterPro" id="IPR052155">
    <property type="entry name" value="Biofilm_reg_signaling"/>
</dbReference>
<dbReference type="CDD" id="cd01948">
    <property type="entry name" value="EAL"/>
    <property type="match status" value="1"/>
</dbReference>
<protein>
    <submittedName>
        <fullName evidence="5">EAL domain-containing protein</fullName>
    </submittedName>
</protein>
<comment type="caution">
    <text evidence="5">The sequence shown here is derived from an EMBL/GenBank/DDBJ whole genome shotgun (WGS) entry which is preliminary data.</text>
</comment>
<dbReference type="Gene3D" id="3.30.70.270">
    <property type="match status" value="1"/>
</dbReference>
<dbReference type="SUPFAM" id="SSF55781">
    <property type="entry name" value="GAF domain-like"/>
    <property type="match status" value="2"/>
</dbReference>
<dbReference type="NCBIfam" id="TIGR00229">
    <property type="entry name" value="sensory_box"/>
    <property type="match status" value="1"/>
</dbReference>
<feature type="domain" description="PAC" evidence="2">
    <location>
        <begin position="454"/>
        <end position="506"/>
    </location>
</feature>
<dbReference type="InterPro" id="IPR001633">
    <property type="entry name" value="EAL_dom"/>
</dbReference>
<feature type="domain" description="EAL" evidence="3">
    <location>
        <begin position="680"/>
        <end position="934"/>
    </location>
</feature>
<evidence type="ECO:0000313" key="5">
    <source>
        <dbReference type="EMBL" id="RSK24803.1"/>
    </source>
</evidence>
<keyword evidence="6" id="KW-1185">Reference proteome</keyword>
<dbReference type="NCBIfam" id="TIGR00254">
    <property type="entry name" value="GGDEF"/>
    <property type="match status" value="1"/>
</dbReference>
<evidence type="ECO:0000313" key="6">
    <source>
        <dbReference type="Proteomes" id="UP000272481"/>
    </source>
</evidence>
<dbReference type="Proteomes" id="UP000272481">
    <property type="component" value="Unassembled WGS sequence"/>
</dbReference>
<dbReference type="CDD" id="cd01949">
    <property type="entry name" value="GGDEF"/>
    <property type="match status" value="1"/>
</dbReference>
<proteinExistence type="predicted"/>
<feature type="domain" description="PAS" evidence="1">
    <location>
        <begin position="389"/>
        <end position="446"/>
    </location>
</feature>
<dbReference type="SUPFAM" id="SSF55073">
    <property type="entry name" value="Nucleotide cyclase"/>
    <property type="match status" value="1"/>
</dbReference>
<dbReference type="Pfam" id="PF00563">
    <property type="entry name" value="EAL"/>
    <property type="match status" value="1"/>
</dbReference>
<dbReference type="PROSITE" id="PS50883">
    <property type="entry name" value="EAL"/>
    <property type="match status" value="1"/>
</dbReference>
<dbReference type="InterPro" id="IPR003018">
    <property type="entry name" value="GAF"/>
</dbReference>
<dbReference type="PROSITE" id="PS50113">
    <property type="entry name" value="PAC"/>
    <property type="match status" value="1"/>
</dbReference>
<dbReference type="EMBL" id="RWGW01000023">
    <property type="protein sequence ID" value="RSK24803.1"/>
    <property type="molecule type" value="Genomic_DNA"/>
</dbReference>
<dbReference type="PANTHER" id="PTHR44757:SF2">
    <property type="entry name" value="BIOFILM ARCHITECTURE MAINTENANCE PROTEIN MBAA"/>
    <property type="match status" value="1"/>
</dbReference>
<dbReference type="Pfam" id="PF01590">
    <property type="entry name" value="GAF"/>
    <property type="match status" value="1"/>
</dbReference>
<dbReference type="Pfam" id="PF00990">
    <property type="entry name" value="GGDEF"/>
    <property type="match status" value="1"/>
</dbReference>
<dbReference type="RefSeq" id="WP_092095027.1">
    <property type="nucleotide sequence ID" value="NZ_FNAR01000004.1"/>
</dbReference>
<reference evidence="5 6" key="1">
    <citation type="submission" date="2018-12" db="EMBL/GenBank/DDBJ databases">
        <title>Comparitive functional genomics of dry heat resistant strains isolated from the viking spacecraft.</title>
        <authorList>
            <person name="Seuylemezian A."/>
            <person name="Vaishampayan P."/>
        </authorList>
    </citation>
    <scope>NUCLEOTIDE SEQUENCE [LARGE SCALE GENOMIC DNA]</scope>
    <source>
        <strain evidence="5 6">M6-11</strain>
    </source>
</reference>
<dbReference type="SMART" id="SM00065">
    <property type="entry name" value="GAF"/>
    <property type="match status" value="2"/>
</dbReference>
<dbReference type="PROSITE" id="PS50112">
    <property type="entry name" value="PAS"/>
    <property type="match status" value="1"/>
</dbReference>
<evidence type="ECO:0000259" key="4">
    <source>
        <dbReference type="PROSITE" id="PS50887"/>
    </source>
</evidence>
<dbReference type="Gene3D" id="3.30.450.20">
    <property type="entry name" value="PAS domain"/>
    <property type="match status" value="1"/>
</dbReference>
<sequence length="934" mass="106323">MRGTSFHEEVGAVNDQSRYRQLANLTKLINTKLNLKDMLSAVTDAISQEVFQCDSVGIYLPQDDGTFRGFTGKPDVLNGMTLGMHVINPKDDALVREVTKTNRAVYIPDTRSDARPSGWAVDSFHIRSLLGMPISYGDELYGLVFLFNYGQPMNITCEQRETVEAFVNMAAVAIRNANDLTRKENLIRDKQMLLDANSELSRAETMDQAIQTCFRYVGELLQNDDPAVHLLDPVAGKKIKPAHLSKSSDMNEDQWLEMHQAQLDDLLEDRMYQDAIRTRRPVYIPDVTKDNRPNQEICRTFAITGMVILPMIAMNEILGFIAVPNRSGKVIEYPEATIELAQSVVDMTASTLSNLLYIEKQEMIINRRTREVTVKNEELQRVITELESLSREKELILKSAGEGIFGIGLDGMITFSNPAALKMLGYSRPEELERETFAKIFHGEDRPGGELPRQNDEVDVFYRKDGSVFPVEYDISFIQEDDQVFGQVVIFKDITERRYLEEEIKYYAYYDSLTNLPNRLQMKERLDEALQNASRDNEKVAVLFLDLDRFKLVNDTLGHSFGDLLLKEVAHRLSGAIPVNGIVSRQGGDEFMIILLDVKNRNEVIRAVAKINKAFAKPILIEDHELFIKNSIGISMFPEDGDTAEQLIKNADTAMYHSKEVAGGSYHFYDEKIGKRTIQNVKYENALYRALERDEFTLYYQPQIDYCNNRLFGVEALIRWNHPEEGLVPPDIFIPLAEQTGLIVPIGEWVLREAVFQLEKWHDLGFTDLIMAVNLSAAQFEQGNLHRSVKQVLAETGIRPDHLHLELTENQIMRNTDLAISTMNKLKELGVQLDIDDFGTGYSSLSYLQRFPISTLKIDRTFIRDILHDEDDRALTDTIITMAKNMGLEVIAEGVETVEQADHLVSRNCTLMQGYYFSPPIPARKLESDFLTNK</sequence>
<dbReference type="PANTHER" id="PTHR44757">
    <property type="entry name" value="DIGUANYLATE CYCLASE DGCP"/>
    <property type="match status" value="1"/>
</dbReference>
<dbReference type="SMART" id="SM00091">
    <property type="entry name" value="PAS"/>
    <property type="match status" value="1"/>
</dbReference>
<dbReference type="SMART" id="SM00052">
    <property type="entry name" value="EAL"/>
    <property type="match status" value="1"/>
</dbReference>
<name>A0ABX9ZB05_9BACL</name>
<dbReference type="Pfam" id="PF13185">
    <property type="entry name" value="GAF_2"/>
    <property type="match status" value="1"/>
</dbReference>
<dbReference type="Gene3D" id="3.30.450.40">
    <property type="match status" value="2"/>
</dbReference>
<feature type="domain" description="GGDEF" evidence="4">
    <location>
        <begin position="538"/>
        <end position="671"/>
    </location>
</feature>
<dbReference type="SUPFAM" id="SSF141868">
    <property type="entry name" value="EAL domain-like"/>
    <property type="match status" value="1"/>
</dbReference>
<dbReference type="Gene3D" id="3.20.20.450">
    <property type="entry name" value="EAL domain"/>
    <property type="match status" value="1"/>
</dbReference>
<dbReference type="InterPro" id="IPR000014">
    <property type="entry name" value="PAS"/>
</dbReference>
<dbReference type="InterPro" id="IPR043128">
    <property type="entry name" value="Rev_trsase/Diguanyl_cyclase"/>
</dbReference>
<organism evidence="5 6">
    <name type="scientific">Bhargavaea beijingensis</name>
    <dbReference type="NCBI Taxonomy" id="426756"/>
    <lineage>
        <taxon>Bacteria</taxon>
        <taxon>Bacillati</taxon>
        <taxon>Bacillota</taxon>
        <taxon>Bacilli</taxon>
        <taxon>Bacillales</taxon>
        <taxon>Caryophanaceae</taxon>
        <taxon>Bhargavaea</taxon>
    </lineage>
</organism>
<accession>A0ABX9ZB05</accession>
<evidence type="ECO:0000259" key="2">
    <source>
        <dbReference type="PROSITE" id="PS50113"/>
    </source>
</evidence>